<feature type="compositionally biased region" description="Basic and acidic residues" evidence="1">
    <location>
        <begin position="84"/>
        <end position="106"/>
    </location>
</feature>
<protein>
    <submittedName>
        <fullName evidence="2">Uncharacterized protein</fullName>
    </submittedName>
</protein>
<organism evidence="2">
    <name type="scientific">Akashiwo sanguinea</name>
    <dbReference type="NCBI Taxonomy" id="143672"/>
    <lineage>
        <taxon>Eukaryota</taxon>
        <taxon>Sar</taxon>
        <taxon>Alveolata</taxon>
        <taxon>Dinophyceae</taxon>
        <taxon>Gymnodiniales</taxon>
        <taxon>Gymnodiniaceae</taxon>
        <taxon>Akashiwo</taxon>
    </lineage>
</organism>
<dbReference type="EMBL" id="HBHG01001682">
    <property type="protein sequence ID" value="CAD9654354.1"/>
    <property type="molecule type" value="Transcribed_RNA"/>
</dbReference>
<feature type="region of interest" description="Disordered" evidence="1">
    <location>
        <begin position="47"/>
        <end position="112"/>
    </location>
</feature>
<proteinExistence type="predicted"/>
<gene>
    <name evidence="2" type="ORF">ASAN02232_LOCUS317</name>
</gene>
<sequence>MATDRSLRNGMTVGPEKVHVDEEVLSDEVVRGVAVPVVQEVLADEAVHEVREEAPEEDHEETRGGSQGRATIAGEAARATSAWEGDRGDKTGPEAPEPERLLEPKWLRTLAT</sequence>
<evidence type="ECO:0000256" key="1">
    <source>
        <dbReference type="SAM" id="MobiDB-lite"/>
    </source>
</evidence>
<evidence type="ECO:0000313" key="2">
    <source>
        <dbReference type="EMBL" id="CAD9654354.1"/>
    </source>
</evidence>
<name>A0A7S2VXG7_9DINO</name>
<accession>A0A7S2VXG7</accession>
<dbReference type="AlphaFoldDB" id="A0A7S2VXG7"/>
<reference evidence="2" key="1">
    <citation type="submission" date="2021-01" db="EMBL/GenBank/DDBJ databases">
        <authorList>
            <person name="Corre E."/>
            <person name="Pelletier E."/>
            <person name="Niang G."/>
            <person name="Scheremetjew M."/>
            <person name="Finn R."/>
            <person name="Kale V."/>
            <person name="Holt S."/>
            <person name="Cochrane G."/>
            <person name="Meng A."/>
            <person name="Brown T."/>
            <person name="Cohen L."/>
        </authorList>
    </citation>
    <scope>NUCLEOTIDE SEQUENCE</scope>
    <source>
        <strain evidence="2">CCCM 885</strain>
    </source>
</reference>